<evidence type="ECO:0000259" key="4">
    <source>
        <dbReference type="PROSITE" id="PS51371"/>
    </source>
</evidence>
<evidence type="ECO:0000256" key="2">
    <source>
        <dbReference type="PROSITE-ProRule" id="PRU00703"/>
    </source>
</evidence>
<feature type="compositionally biased region" description="Pro residues" evidence="3">
    <location>
        <begin position="189"/>
        <end position="203"/>
    </location>
</feature>
<feature type="compositionally biased region" description="Basic and acidic residues" evidence="3">
    <location>
        <begin position="139"/>
        <end position="176"/>
    </location>
</feature>
<keyword evidence="6" id="KW-1185">Reference proteome</keyword>
<dbReference type="RefSeq" id="WP_378252854.1">
    <property type="nucleotide sequence ID" value="NZ_JBHSIT010000002.1"/>
</dbReference>
<dbReference type="SMART" id="SM00116">
    <property type="entry name" value="CBS"/>
    <property type="match status" value="2"/>
</dbReference>
<organism evidence="5 6">
    <name type="scientific">Actinomadura gamaensis</name>
    <dbReference type="NCBI Taxonomy" id="1763541"/>
    <lineage>
        <taxon>Bacteria</taxon>
        <taxon>Bacillati</taxon>
        <taxon>Actinomycetota</taxon>
        <taxon>Actinomycetes</taxon>
        <taxon>Streptosporangiales</taxon>
        <taxon>Thermomonosporaceae</taxon>
        <taxon>Actinomadura</taxon>
    </lineage>
</organism>
<dbReference type="PANTHER" id="PTHR43080:SF2">
    <property type="entry name" value="CBS DOMAIN-CONTAINING PROTEIN"/>
    <property type="match status" value="1"/>
</dbReference>
<protein>
    <submittedName>
        <fullName evidence="5">HPP family protein</fullName>
    </submittedName>
</protein>
<sequence>MTSLDHRPVADLMTTDLLTVTPDESALMAWELMCRANVHHLPVVDDTGRFVGTVEMRTLIDRWEPAGPGRSRRPVRTVLPSGPAPAVPPQADIGAAARVMLDEGADHVAVVDAEGRLCGLLTAHDLIAMLAGRYGSPTEHGERGVDGERGERGEPREHGEHGEHAGHGEARTREHGAATPSLYRIEPVLPAPRHPGGSPLPPD</sequence>
<comment type="caution">
    <text evidence="5">The sequence shown here is derived from an EMBL/GenBank/DDBJ whole genome shotgun (WGS) entry which is preliminary data.</text>
</comment>
<name>A0ABV9TSL1_9ACTN</name>
<proteinExistence type="predicted"/>
<dbReference type="SUPFAM" id="SSF54631">
    <property type="entry name" value="CBS-domain pair"/>
    <property type="match status" value="1"/>
</dbReference>
<dbReference type="Gene3D" id="3.10.580.10">
    <property type="entry name" value="CBS-domain"/>
    <property type="match status" value="1"/>
</dbReference>
<feature type="region of interest" description="Disordered" evidence="3">
    <location>
        <begin position="65"/>
        <end position="89"/>
    </location>
</feature>
<dbReference type="Pfam" id="PF00571">
    <property type="entry name" value="CBS"/>
    <property type="match status" value="2"/>
</dbReference>
<dbReference type="EMBL" id="JBHSIT010000002">
    <property type="protein sequence ID" value="MFC4907113.1"/>
    <property type="molecule type" value="Genomic_DNA"/>
</dbReference>
<dbReference type="InterPro" id="IPR046342">
    <property type="entry name" value="CBS_dom_sf"/>
</dbReference>
<feature type="domain" description="CBS" evidence="4">
    <location>
        <begin position="13"/>
        <end position="71"/>
    </location>
</feature>
<reference evidence="6" key="1">
    <citation type="journal article" date="2019" name="Int. J. Syst. Evol. Microbiol.">
        <title>The Global Catalogue of Microorganisms (GCM) 10K type strain sequencing project: providing services to taxonomists for standard genome sequencing and annotation.</title>
        <authorList>
            <consortium name="The Broad Institute Genomics Platform"/>
            <consortium name="The Broad Institute Genome Sequencing Center for Infectious Disease"/>
            <person name="Wu L."/>
            <person name="Ma J."/>
        </authorList>
    </citation>
    <scope>NUCLEOTIDE SEQUENCE [LARGE SCALE GENOMIC DNA]</scope>
    <source>
        <strain evidence="6">KLKA75</strain>
    </source>
</reference>
<dbReference type="PANTHER" id="PTHR43080">
    <property type="entry name" value="CBS DOMAIN-CONTAINING PROTEIN CBSX3, MITOCHONDRIAL"/>
    <property type="match status" value="1"/>
</dbReference>
<evidence type="ECO:0000256" key="3">
    <source>
        <dbReference type="SAM" id="MobiDB-lite"/>
    </source>
</evidence>
<dbReference type="CDD" id="cd02205">
    <property type="entry name" value="CBS_pair_SF"/>
    <property type="match status" value="1"/>
</dbReference>
<evidence type="ECO:0000256" key="1">
    <source>
        <dbReference type="ARBA" id="ARBA00023122"/>
    </source>
</evidence>
<dbReference type="PROSITE" id="PS51371">
    <property type="entry name" value="CBS"/>
    <property type="match status" value="2"/>
</dbReference>
<evidence type="ECO:0000313" key="5">
    <source>
        <dbReference type="EMBL" id="MFC4907113.1"/>
    </source>
</evidence>
<dbReference type="InterPro" id="IPR051257">
    <property type="entry name" value="Diverse_CBS-Domain"/>
</dbReference>
<dbReference type="InterPro" id="IPR000644">
    <property type="entry name" value="CBS_dom"/>
</dbReference>
<keyword evidence="1 2" id="KW-0129">CBS domain</keyword>
<evidence type="ECO:0000313" key="6">
    <source>
        <dbReference type="Proteomes" id="UP001595872"/>
    </source>
</evidence>
<accession>A0ABV9TSL1</accession>
<gene>
    <name evidence="5" type="ORF">ACFPCY_07265</name>
</gene>
<dbReference type="Proteomes" id="UP001595872">
    <property type="component" value="Unassembled WGS sequence"/>
</dbReference>
<feature type="region of interest" description="Disordered" evidence="3">
    <location>
        <begin position="134"/>
        <end position="203"/>
    </location>
</feature>
<feature type="domain" description="CBS" evidence="4">
    <location>
        <begin position="78"/>
        <end position="138"/>
    </location>
</feature>